<evidence type="ECO:0000256" key="4">
    <source>
        <dbReference type="ARBA" id="ARBA00035175"/>
    </source>
</evidence>
<dbReference type="GO" id="GO:1990904">
    <property type="term" value="C:ribonucleoprotein complex"/>
    <property type="evidence" value="ECO:0007669"/>
    <property type="project" value="UniProtKB-KW"/>
</dbReference>
<name>A0A136LXR4_9BACT</name>
<dbReference type="PANTHER" id="PTHR15893:SF0">
    <property type="entry name" value="LARGE RIBOSOMAL SUBUNIT PROTEIN BL27M"/>
    <property type="match status" value="1"/>
</dbReference>
<dbReference type="Gene3D" id="2.40.50.100">
    <property type="match status" value="1"/>
</dbReference>
<dbReference type="SUPFAM" id="SSF110324">
    <property type="entry name" value="Ribosomal L27 protein-like"/>
    <property type="match status" value="1"/>
</dbReference>
<comment type="similarity">
    <text evidence="1">Belongs to the bacterial ribosomal protein bL27 family.</text>
</comment>
<dbReference type="STRING" id="1617426.TR69_WS6001000438"/>
<dbReference type="AlphaFoldDB" id="A0A136LXR4"/>
<proteinExistence type="inferred from homology"/>
<dbReference type="InterPro" id="IPR018261">
    <property type="entry name" value="Ribosomal_bL27_CS"/>
</dbReference>
<reference evidence="6 7" key="1">
    <citation type="submission" date="2015-02" db="EMBL/GenBank/DDBJ databases">
        <title>Improved understanding of the partial-nitritation anammox process through 23 genomes representing the majority of the microbial community.</title>
        <authorList>
            <person name="Speth D.R."/>
            <person name="In T Zandt M."/>
            <person name="Guerrero Cruz S."/>
            <person name="Jetten M.S."/>
            <person name="Dutilh B.E."/>
        </authorList>
    </citation>
    <scope>NUCLEOTIDE SEQUENCE [LARGE SCALE GENOMIC DNA]</scope>
    <source>
        <strain evidence="6">OLB20</strain>
    </source>
</reference>
<evidence type="ECO:0000256" key="3">
    <source>
        <dbReference type="ARBA" id="ARBA00023274"/>
    </source>
</evidence>
<dbReference type="GO" id="GO:0003735">
    <property type="term" value="F:structural constituent of ribosome"/>
    <property type="evidence" value="ECO:0007669"/>
    <property type="project" value="InterPro"/>
</dbReference>
<evidence type="ECO:0000256" key="2">
    <source>
        <dbReference type="ARBA" id="ARBA00022980"/>
    </source>
</evidence>
<accession>A0A136LXR4</accession>
<dbReference type="InterPro" id="IPR001684">
    <property type="entry name" value="Ribosomal_bL27"/>
</dbReference>
<evidence type="ECO:0000256" key="5">
    <source>
        <dbReference type="ARBA" id="ARBA00035477"/>
    </source>
</evidence>
<keyword evidence="2 6" id="KW-0689">Ribosomal protein</keyword>
<organism evidence="6 7">
    <name type="scientific">candidate division WS6 bacterium OLB20</name>
    <dbReference type="NCBI Taxonomy" id="1617426"/>
    <lineage>
        <taxon>Bacteria</taxon>
        <taxon>Candidatus Dojkabacteria</taxon>
    </lineage>
</organism>
<dbReference type="PATRIC" id="fig|1617426.3.peg.435"/>
<gene>
    <name evidence="6" type="primary">rpmA</name>
    <name evidence="6" type="ORF">TR69_WS6001000438</name>
</gene>
<dbReference type="PRINTS" id="PR00063">
    <property type="entry name" value="RIBOSOMALL27"/>
</dbReference>
<dbReference type="NCBIfam" id="TIGR00062">
    <property type="entry name" value="L27"/>
    <property type="match status" value="1"/>
</dbReference>
<dbReference type="Pfam" id="PF01016">
    <property type="entry name" value="Ribosomal_L27"/>
    <property type="match status" value="1"/>
</dbReference>
<evidence type="ECO:0000256" key="1">
    <source>
        <dbReference type="ARBA" id="ARBA00010797"/>
    </source>
</evidence>
<dbReference type="GO" id="GO:0005840">
    <property type="term" value="C:ribosome"/>
    <property type="evidence" value="ECO:0007669"/>
    <property type="project" value="UniProtKB-KW"/>
</dbReference>
<dbReference type="EMBL" id="JYNZ01000003">
    <property type="protein sequence ID" value="KXK26435.1"/>
    <property type="molecule type" value="Genomic_DNA"/>
</dbReference>
<sequence>MAHTKAQGAAKRTVNIAGKRLGVKKYAGENVISGNIIIRQRGSKFHPGKNTAMGKDFTIFATADGVVRFRDMTGNHSGQKFVDVVSE</sequence>
<protein>
    <recommendedName>
        <fullName evidence="4">Large ribosomal subunit protein bL27</fullName>
    </recommendedName>
    <alternativeName>
        <fullName evidence="5">50S ribosomal protein L27</fullName>
    </alternativeName>
</protein>
<comment type="caution">
    <text evidence="6">The sequence shown here is derived from an EMBL/GenBank/DDBJ whole genome shotgun (WGS) entry which is preliminary data.</text>
</comment>
<evidence type="ECO:0000313" key="7">
    <source>
        <dbReference type="Proteomes" id="UP000070457"/>
    </source>
</evidence>
<dbReference type="PANTHER" id="PTHR15893">
    <property type="entry name" value="RIBOSOMAL PROTEIN L27"/>
    <property type="match status" value="1"/>
</dbReference>
<evidence type="ECO:0000313" key="6">
    <source>
        <dbReference type="EMBL" id="KXK26435.1"/>
    </source>
</evidence>
<keyword evidence="3" id="KW-0687">Ribonucleoprotein</keyword>
<dbReference type="GO" id="GO:0006412">
    <property type="term" value="P:translation"/>
    <property type="evidence" value="ECO:0007669"/>
    <property type="project" value="InterPro"/>
</dbReference>
<dbReference type="Proteomes" id="UP000070457">
    <property type="component" value="Unassembled WGS sequence"/>
</dbReference>
<dbReference type="PROSITE" id="PS00831">
    <property type="entry name" value="RIBOSOMAL_L27"/>
    <property type="match status" value="1"/>
</dbReference>